<evidence type="ECO:0000256" key="4">
    <source>
        <dbReference type="ARBA" id="ARBA00022898"/>
    </source>
</evidence>
<dbReference type="GO" id="GO:0019346">
    <property type="term" value="P:transsulfuration"/>
    <property type="evidence" value="ECO:0007669"/>
    <property type="project" value="InterPro"/>
</dbReference>
<dbReference type="FunFam" id="3.40.640.10:FF:000046">
    <property type="entry name" value="Cystathionine gamma-lyase"/>
    <property type="match status" value="1"/>
</dbReference>
<evidence type="ECO:0000313" key="7">
    <source>
        <dbReference type="EMBL" id="CDM23987.1"/>
    </source>
</evidence>
<dbReference type="STRING" id="1437824.BN940_07616"/>
<comment type="cofactor">
    <cofactor evidence="1 6">
        <name>pyridoxal 5'-phosphate</name>
        <dbReference type="ChEBI" id="CHEBI:597326"/>
    </cofactor>
</comment>
<dbReference type="SUPFAM" id="SSF53383">
    <property type="entry name" value="PLP-dependent transferases"/>
    <property type="match status" value="1"/>
</dbReference>
<dbReference type="InterPro" id="IPR015421">
    <property type="entry name" value="PyrdxlP-dep_Trfase_major"/>
</dbReference>
<dbReference type="InterPro" id="IPR015422">
    <property type="entry name" value="PyrdxlP-dep_Trfase_small"/>
</dbReference>
<evidence type="ECO:0000256" key="3">
    <source>
        <dbReference type="ARBA" id="ARBA00022679"/>
    </source>
</evidence>
<dbReference type="Gene3D" id="3.90.1150.10">
    <property type="entry name" value="Aspartate Aminotransferase, domain 1"/>
    <property type="match status" value="1"/>
</dbReference>
<organism evidence="7 8">
    <name type="scientific">Castellaniella defragrans (strain DSM 12143 / CCUG 39792 / 65Phen)</name>
    <name type="common">Alcaligenes defragrans</name>
    <dbReference type="NCBI Taxonomy" id="1437824"/>
    <lineage>
        <taxon>Bacteria</taxon>
        <taxon>Pseudomonadati</taxon>
        <taxon>Pseudomonadota</taxon>
        <taxon>Betaproteobacteria</taxon>
        <taxon>Burkholderiales</taxon>
        <taxon>Alcaligenaceae</taxon>
        <taxon>Castellaniella</taxon>
    </lineage>
</organism>
<dbReference type="NCBIfam" id="NF004609">
    <property type="entry name" value="PRK05939.1"/>
    <property type="match status" value="1"/>
</dbReference>
<dbReference type="AlphaFoldDB" id="W8X354"/>
<dbReference type="GO" id="GO:0004124">
    <property type="term" value="F:cysteine synthase activity"/>
    <property type="evidence" value="ECO:0007669"/>
    <property type="project" value="TreeGrafter"/>
</dbReference>
<evidence type="ECO:0000256" key="2">
    <source>
        <dbReference type="ARBA" id="ARBA00009077"/>
    </source>
</evidence>
<reference evidence="7 8" key="1">
    <citation type="journal article" date="2014" name="BMC Microbiol.">
        <title>The oxygen-independent metabolism of cyclic monoterpenes in Castellaniella defragrans 65Phen.</title>
        <authorList>
            <person name="Petasch J."/>
            <person name="Disch E.M."/>
            <person name="Markert S."/>
            <person name="Becher D."/>
            <person name="Schweder T."/>
            <person name="Huttel B."/>
            <person name="Reinhardt R."/>
            <person name="Harder J."/>
        </authorList>
    </citation>
    <scope>NUCLEOTIDE SEQUENCE [LARGE SCALE GENOMIC DNA]</scope>
    <source>
        <strain evidence="7">65Phen</strain>
    </source>
</reference>
<dbReference type="EC" id="2.5.1.49" evidence="7"/>
<dbReference type="eggNOG" id="COG2873">
    <property type="taxonomic scope" value="Bacteria"/>
</dbReference>
<dbReference type="EC" id="2.5.1.48" evidence="7"/>
<dbReference type="PIRSF" id="PIRSF001434">
    <property type="entry name" value="CGS"/>
    <property type="match status" value="1"/>
</dbReference>
<dbReference type="PATRIC" id="fig|1437824.5.peg.1502"/>
<dbReference type="Proteomes" id="UP000019805">
    <property type="component" value="Chromosome"/>
</dbReference>
<dbReference type="Gene3D" id="3.40.640.10">
    <property type="entry name" value="Type I PLP-dependent aspartate aminotransferase-like (Major domain)"/>
    <property type="match status" value="1"/>
</dbReference>
<protein>
    <submittedName>
        <fullName evidence="7">O-acetylhomoserine sulfhydrylase / O-succinylhomoserine sulfhydrylase</fullName>
        <ecNumber evidence="7">2.5.1.48</ecNumber>
        <ecNumber evidence="7">2.5.1.49</ecNumber>
    </submittedName>
</protein>
<gene>
    <name evidence="7" type="ORF">BN940_07616</name>
</gene>
<dbReference type="GO" id="GO:0003962">
    <property type="term" value="F:cystathionine gamma-synthase activity"/>
    <property type="evidence" value="ECO:0007669"/>
    <property type="project" value="UniProtKB-EC"/>
</dbReference>
<dbReference type="PANTHER" id="PTHR43797">
    <property type="entry name" value="HOMOCYSTEINE/CYSTEINE SYNTHASE"/>
    <property type="match status" value="1"/>
</dbReference>
<evidence type="ECO:0000313" key="8">
    <source>
        <dbReference type="Proteomes" id="UP000019805"/>
    </source>
</evidence>
<dbReference type="GO" id="GO:0005737">
    <property type="term" value="C:cytoplasm"/>
    <property type="evidence" value="ECO:0007669"/>
    <property type="project" value="TreeGrafter"/>
</dbReference>
<dbReference type="HOGENOM" id="CLU_018986_4_0_4"/>
<feature type="modified residue" description="N6-(pyridoxal phosphate)lysine" evidence="5">
    <location>
        <position position="227"/>
    </location>
</feature>
<keyword evidence="3 7" id="KW-0808">Transferase</keyword>
<sequence length="435" mass="47216">MSRPARPQGPRLSISIRPHRLPMSDQGFTTRLVHADHRAQLEHGAIHQPIHPSTEYAYTDARELAAVFQGKAGYTYARQGTPTTASLEAKVTDMEHAQATVAFATGMAALNAIFFALLRQGDHLIASKYIFGNTNSLLMTLENFGVELSLVDATDAAQVEAAIRPDTRMVFVETIANPGTQIADLKAIGELCRARRLVYVVDSTLSSPYLAPGRDFGASLVVNSLSKHIGGHGNALGGAVTQTGLYDWSGFPHIYEQYRKGDPRGWGLLQIKKKGLRDMGGTLSSDVAHRIAAGAETMALRMDRICANALALARFLETHPQVSRVHYPGLASHPQHARATQWFGGRYGGLLGVELHDHVDVFDCLNRLRVAALATHLGDNRTLVLPAAHTIYYEMGPERRALMGIPDGFLRISVGIEDEADLIGDFARALDAVGA</sequence>
<dbReference type="InterPro" id="IPR015424">
    <property type="entry name" value="PyrdxlP-dep_Trfase"/>
</dbReference>
<keyword evidence="4 5" id="KW-0663">Pyridoxal phosphate</keyword>
<evidence type="ECO:0000256" key="6">
    <source>
        <dbReference type="RuleBase" id="RU362118"/>
    </source>
</evidence>
<dbReference type="InterPro" id="IPR000277">
    <property type="entry name" value="Cys/Met-Metab_PyrdxlP-dep_enz"/>
</dbReference>
<dbReference type="GO" id="GO:0030170">
    <property type="term" value="F:pyridoxal phosphate binding"/>
    <property type="evidence" value="ECO:0007669"/>
    <property type="project" value="InterPro"/>
</dbReference>
<evidence type="ECO:0000256" key="1">
    <source>
        <dbReference type="ARBA" id="ARBA00001933"/>
    </source>
</evidence>
<dbReference type="Pfam" id="PF01053">
    <property type="entry name" value="Cys_Met_Meta_PP"/>
    <property type="match status" value="1"/>
</dbReference>
<name>W8X354_CASD6</name>
<dbReference type="GO" id="GO:0071269">
    <property type="term" value="P:L-homocysteine biosynthetic process"/>
    <property type="evidence" value="ECO:0007669"/>
    <property type="project" value="TreeGrafter"/>
</dbReference>
<dbReference type="KEGG" id="cdn:BN940_07616"/>
<dbReference type="GO" id="GO:0006535">
    <property type="term" value="P:cysteine biosynthetic process from serine"/>
    <property type="evidence" value="ECO:0007669"/>
    <property type="project" value="TreeGrafter"/>
</dbReference>
<proteinExistence type="inferred from homology"/>
<accession>W8X354</accession>
<evidence type="ECO:0000256" key="5">
    <source>
        <dbReference type="PIRSR" id="PIRSR001434-2"/>
    </source>
</evidence>
<dbReference type="GO" id="GO:0003961">
    <property type="term" value="F:O-acetylhomoserine aminocarboxypropyltransferase activity"/>
    <property type="evidence" value="ECO:0007669"/>
    <property type="project" value="UniProtKB-EC"/>
</dbReference>
<comment type="similarity">
    <text evidence="2 6">Belongs to the trans-sulfuration enzymes family.</text>
</comment>
<dbReference type="PANTHER" id="PTHR43797:SF2">
    <property type="entry name" value="HOMOCYSTEINE_CYSTEINE SYNTHASE"/>
    <property type="match status" value="1"/>
</dbReference>
<dbReference type="InterPro" id="IPR006235">
    <property type="entry name" value="OAc-hSer/O-AcSer_sulfhydrylase"/>
</dbReference>
<dbReference type="EMBL" id="HG916765">
    <property type="protein sequence ID" value="CDM23987.1"/>
    <property type="molecule type" value="Genomic_DNA"/>
</dbReference>
<keyword evidence="8" id="KW-1185">Reference proteome</keyword>